<protein>
    <recommendedName>
        <fullName evidence="1">Flavoprotein domain-containing protein</fullName>
    </recommendedName>
</protein>
<dbReference type="AlphaFoldDB" id="A0A011UP79"/>
<dbReference type="Pfam" id="PF02441">
    <property type="entry name" value="Flavoprotein"/>
    <property type="match status" value="1"/>
</dbReference>
<evidence type="ECO:0000313" key="3">
    <source>
        <dbReference type="Proteomes" id="UP000019849"/>
    </source>
</evidence>
<feature type="domain" description="Flavoprotein" evidence="1">
    <location>
        <begin position="2"/>
        <end position="47"/>
    </location>
</feature>
<dbReference type="STRING" id="69279.BG36_04245"/>
<dbReference type="InterPro" id="IPR036551">
    <property type="entry name" value="Flavin_trans-like"/>
</dbReference>
<accession>A0A011UP79</accession>
<gene>
    <name evidence="2" type="ORF">BG36_04245</name>
</gene>
<dbReference type="EMBL" id="JENY01000013">
    <property type="protein sequence ID" value="EXL07956.1"/>
    <property type="molecule type" value="Genomic_DNA"/>
</dbReference>
<comment type="caution">
    <text evidence="2">The sequence shown here is derived from an EMBL/GenBank/DDBJ whole genome shotgun (WGS) entry which is preliminary data.</text>
</comment>
<dbReference type="HOGENOM" id="CLU_159358_0_0_5"/>
<proteinExistence type="predicted"/>
<dbReference type="eggNOG" id="COG0163">
    <property type="taxonomic scope" value="Bacteria"/>
</dbReference>
<dbReference type="PATRIC" id="fig|69279.3.peg.2247"/>
<dbReference type="InterPro" id="IPR003382">
    <property type="entry name" value="Flavoprotein"/>
</dbReference>
<dbReference type="SUPFAM" id="SSF52507">
    <property type="entry name" value="Homo-oligomeric flavin-containing Cys decarboxylases, HFCD"/>
    <property type="match status" value="1"/>
</dbReference>
<dbReference type="Gene3D" id="3.40.50.1950">
    <property type="entry name" value="Flavin prenyltransferase-like"/>
    <property type="match status" value="1"/>
</dbReference>
<evidence type="ECO:0000313" key="2">
    <source>
        <dbReference type="EMBL" id="EXL07956.1"/>
    </source>
</evidence>
<evidence type="ECO:0000259" key="1">
    <source>
        <dbReference type="Pfam" id="PF02441"/>
    </source>
</evidence>
<name>A0A011UP79_9HYPH</name>
<reference evidence="2 3" key="1">
    <citation type="submission" date="2014-02" db="EMBL/GenBank/DDBJ databases">
        <title>Aquamicrobium defluvii Genome sequencing.</title>
        <authorList>
            <person name="Wang X."/>
        </authorList>
    </citation>
    <scope>NUCLEOTIDE SEQUENCE [LARGE SCALE GENOMIC DNA]</scope>
    <source>
        <strain evidence="2 3">W13Z1</strain>
    </source>
</reference>
<dbReference type="GO" id="GO:0003824">
    <property type="term" value="F:catalytic activity"/>
    <property type="evidence" value="ECO:0007669"/>
    <property type="project" value="InterPro"/>
</dbReference>
<dbReference type="Proteomes" id="UP000019849">
    <property type="component" value="Unassembled WGS sequence"/>
</dbReference>
<organism evidence="2 3">
    <name type="scientific">Aquamicrobium defluvii</name>
    <dbReference type="NCBI Taxonomy" id="69279"/>
    <lineage>
        <taxon>Bacteria</taxon>
        <taxon>Pseudomonadati</taxon>
        <taxon>Pseudomonadota</taxon>
        <taxon>Alphaproteobacteria</taxon>
        <taxon>Hyphomicrobiales</taxon>
        <taxon>Phyllobacteriaceae</taxon>
        <taxon>Aquamicrobium</taxon>
    </lineage>
</organism>
<sequence>MVAPREAPQHEGHLDAMLRLARLGAIIAPPVPPFYARPATIDDLVREIAARLVQWAGIDPGHCMTRWGGGSAV</sequence>